<dbReference type="AlphaFoldDB" id="A0A3R7NT66"/>
<evidence type="ECO:0000313" key="4">
    <source>
        <dbReference type="Proteomes" id="UP000283634"/>
    </source>
</evidence>
<feature type="domain" description="Right handed beta helix" evidence="2">
    <location>
        <begin position="148"/>
        <end position="269"/>
    </location>
</feature>
<reference evidence="3 4" key="1">
    <citation type="journal article" date="2018" name="BMC Genomics">
        <title>Genomic comparison of Trypanosoma conorhini and Trypanosoma rangeli to Trypanosoma cruzi strains of high and low virulence.</title>
        <authorList>
            <person name="Bradwell K.R."/>
            <person name="Koparde V.N."/>
            <person name="Matveyev A.V."/>
            <person name="Serrano M.G."/>
            <person name="Alves J.M."/>
            <person name="Parikh H."/>
            <person name="Huang B."/>
            <person name="Lee V."/>
            <person name="Espinosa-Alvarez O."/>
            <person name="Ortiz P.A."/>
            <person name="Costa-Martins A.G."/>
            <person name="Teixeira M.M."/>
            <person name="Buck G.A."/>
        </authorList>
    </citation>
    <scope>NUCLEOTIDE SEQUENCE [LARGE SCALE GENOMIC DNA]</scope>
    <source>
        <strain evidence="3 4">AM80</strain>
    </source>
</reference>
<feature type="region of interest" description="Disordered" evidence="1">
    <location>
        <begin position="942"/>
        <end position="1002"/>
    </location>
</feature>
<dbReference type="InterPro" id="IPR011050">
    <property type="entry name" value="Pectin_lyase_fold/virulence"/>
</dbReference>
<dbReference type="RefSeq" id="XP_029242053.1">
    <property type="nucleotide sequence ID" value="XM_029378087.1"/>
</dbReference>
<proteinExistence type="predicted"/>
<feature type="region of interest" description="Disordered" evidence="1">
    <location>
        <begin position="739"/>
        <end position="767"/>
    </location>
</feature>
<dbReference type="Pfam" id="PF13229">
    <property type="entry name" value="Beta_helix"/>
    <property type="match status" value="1"/>
</dbReference>
<dbReference type="InterPro" id="IPR039448">
    <property type="entry name" value="Beta_helix"/>
</dbReference>
<evidence type="ECO:0000259" key="2">
    <source>
        <dbReference type="Pfam" id="PF13229"/>
    </source>
</evidence>
<dbReference type="GeneID" id="40324964"/>
<protein>
    <recommendedName>
        <fullName evidence="2">Right handed beta helix domain-containing protein</fullName>
    </recommendedName>
</protein>
<feature type="compositionally biased region" description="Basic and acidic residues" evidence="1">
    <location>
        <begin position="942"/>
        <end position="953"/>
    </location>
</feature>
<organism evidence="3 4">
    <name type="scientific">Trypanosoma rangeli</name>
    <dbReference type="NCBI Taxonomy" id="5698"/>
    <lineage>
        <taxon>Eukaryota</taxon>
        <taxon>Discoba</taxon>
        <taxon>Euglenozoa</taxon>
        <taxon>Kinetoplastea</taxon>
        <taxon>Metakinetoplastina</taxon>
        <taxon>Trypanosomatida</taxon>
        <taxon>Trypanosomatidae</taxon>
        <taxon>Trypanosoma</taxon>
        <taxon>Herpetosoma</taxon>
    </lineage>
</organism>
<comment type="caution">
    <text evidence="3">The sequence shown here is derived from an EMBL/GenBank/DDBJ whole genome shotgun (WGS) entry which is preliminary data.</text>
</comment>
<dbReference type="Proteomes" id="UP000283634">
    <property type="component" value="Unassembled WGS sequence"/>
</dbReference>
<evidence type="ECO:0000256" key="1">
    <source>
        <dbReference type="SAM" id="MobiDB-lite"/>
    </source>
</evidence>
<feature type="region of interest" description="Disordered" evidence="1">
    <location>
        <begin position="873"/>
        <end position="904"/>
    </location>
</feature>
<dbReference type="OMA" id="CASHITQ"/>
<gene>
    <name evidence="3" type="ORF">TraAM80_01031</name>
</gene>
<keyword evidence="4" id="KW-1185">Reference proteome</keyword>
<accession>A0A3R7NT66</accession>
<evidence type="ECO:0000313" key="3">
    <source>
        <dbReference type="EMBL" id="RNF11243.1"/>
    </source>
</evidence>
<sequence>MELSAFMRETLKWPATDVTPDSFLTAAQQLPGGHPSTLSVSGYISCPHIENTDSCLIIAAPLLKDATASATAGFGGYRCVKKGRDIPKAIFFQPLKITSFAPLGFHGVWFMNRVDVVGRGPVFFSHCLFGTSACSSGVVEASVPSAFACVHLALNGACTFSGCSFEYRCGVGRVVGDHEVPAMKASGHTRVHISKSSFTGLGAESTALALSGSATLEADYMSVARCGGHGLIVGGSSRASVFRCVFKHNGAGLWVKEKGTLEIRDSSLKLVHNGRSILFLSQYGCCLAHGCLFLSRAPASSESTGRCTVVARDKSYISLNLCELFWSNAENPLERKESTDAPNFPLSFNARETMKKSGLCHVLLREQSAATMSRCIIGLPIAVKPTNRTRAVGVMLRNTPRQDSITLYAVENTVVYGWCMESDGVPRSTVPAGFNAAPAWGLVLPAFSGPNGNAERRQLKRMWASNNRFMESSEMPLRDVSRVCTSYDTYCSVSGMPLLTPDVEDDLSAEGSKSFSSLVSSTMTHCFGDFLFEEGVTTGPSPMQRTQSTVRTFLNRGNGILTPNSLFESTCPKRTLPKIGLKTLEEGKSDFTSLTSYSEGETENADFVVENKTPMRLSKIIESTDECTQKGEECFGLTGERSHLSEEVLHKGMSSSDISKWIVNKHCSCFKTIRPFVFSKEDATPIPLVLLPKCGNAPVSKTDPKKSWHRSCTLTRNWHHDGGKHQLQRSSNCLEHVARRRRRSSHASLRYPSIAPTQRDHAQRSTSTSVKAYEELLAYRSLMGTSPVLLDSRQGLSGARDCKKRKSALTKERLRQGPRVQQMLPTGKLGLCPGVAAQKRAFCNHGTDEEREIENDMVGQKRVKNVLDNAVGVRSSKGDTTGKATQVRLPSSHPGPDHSSCASHITQRGVRKGFLRVDDDVWSKLSKSRLSLGLVDRLRPDQRESKQLSHDEDNNQAQLPESPVTKARNGVSGARVAGPAHNYATQQGHGARSRTSRPTRTELEASCVASLIPRTPPRFRRCRPART</sequence>
<dbReference type="EMBL" id="MKGL01000020">
    <property type="protein sequence ID" value="RNF11243.1"/>
    <property type="molecule type" value="Genomic_DNA"/>
</dbReference>
<dbReference type="OrthoDB" id="250254at2759"/>
<dbReference type="SUPFAM" id="SSF51126">
    <property type="entry name" value="Pectin lyase-like"/>
    <property type="match status" value="1"/>
</dbReference>
<name>A0A3R7NT66_TRYRA</name>